<feature type="region of interest" description="Disordered" evidence="1">
    <location>
        <begin position="1862"/>
        <end position="1901"/>
    </location>
</feature>
<feature type="domain" description="Bacterial Ig-like" evidence="3">
    <location>
        <begin position="1152"/>
        <end position="1233"/>
    </location>
</feature>
<evidence type="ECO:0000256" key="1">
    <source>
        <dbReference type="SAM" id="MobiDB-lite"/>
    </source>
</evidence>
<feature type="domain" description="Bacterial Ig-like" evidence="3">
    <location>
        <begin position="2550"/>
        <end position="2633"/>
    </location>
</feature>
<dbReference type="InterPro" id="IPR049826">
    <property type="entry name" value="Ig-like_ice"/>
</dbReference>
<feature type="domain" description="Ig-like" evidence="4">
    <location>
        <begin position="373"/>
        <end position="462"/>
    </location>
</feature>
<keyword evidence="2" id="KW-0732">Signal</keyword>
<comment type="caution">
    <text evidence="5">The sequence shown here is derived from an EMBL/GenBank/DDBJ whole genome shotgun (WGS) entry which is preliminary data.</text>
</comment>
<dbReference type="Pfam" id="PF19081">
    <property type="entry name" value="Ig_7"/>
    <property type="match status" value="2"/>
</dbReference>
<dbReference type="NCBIfam" id="TIGR04131">
    <property type="entry name" value="Bac_Flav_CTERM"/>
    <property type="match status" value="1"/>
</dbReference>
<dbReference type="EMBL" id="AANC01000002">
    <property type="protein sequence ID" value="EAQ50308.1"/>
    <property type="molecule type" value="Genomic_DNA"/>
</dbReference>
<dbReference type="OrthoDB" id="9805017at2"/>
<dbReference type="STRING" id="398720.MED217_04732"/>
<feature type="domain" description="Bacterial Ig-like" evidence="3">
    <location>
        <begin position="3118"/>
        <end position="3201"/>
    </location>
</feature>
<organism evidence="5 6">
    <name type="scientific">Leeuwenhoekiella blandensis (strain CECT 7118 / CCUG 51940 / KCTC 22103 / MED217)</name>
    <name type="common">Flavobacterium sp. (strain MED217)</name>
    <dbReference type="NCBI Taxonomy" id="398720"/>
    <lineage>
        <taxon>Bacteria</taxon>
        <taxon>Pseudomonadati</taxon>
        <taxon>Bacteroidota</taxon>
        <taxon>Flavobacteriia</taxon>
        <taxon>Flavobacteriales</taxon>
        <taxon>Flavobacteriaceae</taxon>
        <taxon>Leeuwenhoekiella</taxon>
    </lineage>
</organism>
<proteinExistence type="predicted"/>
<evidence type="ECO:0000313" key="6">
    <source>
        <dbReference type="Proteomes" id="UP000001601"/>
    </source>
</evidence>
<evidence type="ECO:0000259" key="4">
    <source>
        <dbReference type="Pfam" id="PF19081"/>
    </source>
</evidence>
<feature type="domain" description="Bacterial Ig-like" evidence="3">
    <location>
        <begin position="779"/>
        <end position="854"/>
    </location>
</feature>
<feature type="domain" description="Bacterial Ig-like" evidence="3">
    <location>
        <begin position="2645"/>
        <end position="2728"/>
    </location>
</feature>
<feature type="domain" description="Bacterial Ig-like" evidence="3">
    <location>
        <begin position="3308"/>
        <end position="3390"/>
    </location>
</feature>
<feature type="signal peptide" evidence="2">
    <location>
        <begin position="1"/>
        <end position="29"/>
    </location>
</feature>
<feature type="domain" description="Ig-like" evidence="4">
    <location>
        <begin position="1494"/>
        <end position="1573"/>
    </location>
</feature>
<feature type="domain" description="Bacterial Ig-like" evidence="3">
    <location>
        <begin position="2360"/>
        <end position="2443"/>
    </location>
</feature>
<keyword evidence="6" id="KW-1185">Reference proteome</keyword>
<feature type="domain" description="Bacterial Ig-like" evidence="3">
    <location>
        <begin position="2170"/>
        <end position="2253"/>
    </location>
</feature>
<feature type="domain" description="Bacterial Ig-like" evidence="3">
    <location>
        <begin position="966"/>
        <end position="1047"/>
    </location>
</feature>
<protein>
    <submittedName>
        <fullName evidence="5">Uncharacterized protein</fullName>
    </submittedName>
</protein>
<feature type="domain" description="Bacterial Ig-like" evidence="3">
    <location>
        <begin position="1794"/>
        <end position="1878"/>
    </location>
</feature>
<feature type="domain" description="Bacterial Ig-like" evidence="3">
    <location>
        <begin position="1246"/>
        <end position="1325"/>
    </location>
</feature>
<feature type="domain" description="Bacterial Ig-like" evidence="3">
    <location>
        <begin position="1890"/>
        <end position="1965"/>
    </location>
</feature>
<feature type="region of interest" description="Disordered" evidence="1">
    <location>
        <begin position="769"/>
        <end position="789"/>
    </location>
</feature>
<accession>A3XJG3</accession>
<evidence type="ECO:0000259" key="3">
    <source>
        <dbReference type="Pfam" id="PF19077"/>
    </source>
</evidence>
<dbReference type="NCBIfam" id="NF033510">
    <property type="entry name" value="Ca_tandemer"/>
    <property type="match status" value="21"/>
</dbReference>
<feature type="domain" description="Bacterial Ig-like" evidence="3">
    <location>
        <begin position="2740"/>
        <end position="2822"/>
    </location>
</feature>
<dbReference type="InterPro" id="IPR044023">
    <property type="entry name" value="Ig_7"/>
</dbReference>
<dbReference type="InterPro" id="IPR026341">
    <property type="entry name" value="T9SS_type_B"/>
</dbReference>
<evidence type="ECO:0000313" key="5">
    <source>
        <dbReference type="EMBL" id="EAQ50308.1"/>
    </source>
</evidence>
<dbReference type="Gene3D" id="2.60.40.10">
    <property type="entry name" value="Immunoglobulins"/>
    <property type="match status" value="27"/>
</dbReference>
<evidence type="ECO:0000256" key="2">
    <source>
        <dbReference type="SAM" id="SignalP"/>
    </source>
</evidence>
<feature type="compositionally biased region" description="Polar residues" evidence="1">
    <location>
        <begin position="1876"/>
        <end position="1901"/>
    </location>
</feature>
<dbReference type="Pfam" id="PF13585">
    <property type="entry name" value="CHU_C"/>
    <property type="match status" value="1"/>
</dbReference>
<feature type="domain" description="Bacterial Ig-like" evidence="3">
    <location>
        <begin position="2928"/>
        <end position="3011"/>
    </location>
</feature>
<feature type="chain" id="PRO_5002662439" evidence="2">
    <location>
        <begin position="30"/>
        <end position="3863"/>
    </location>
</feature>
<feature type="domain" description="Bacterial Ig-like" evidence="3">
    <location>
        <begin position="2265"/>
        <end position="2348"/>
    </location>
</feature>
<dbReference type="HOGENOM" id="CLU_224406_0_0_10"/>
<feature type="domain" description="Bacterial Ig-like" evidence="3">
    <location>
        <begin position="2077"/>
        <end position="2158"/>
    </location>
</feature>
<reference evidence="5 6" key="1">
    <citation type="journal article" date="2007" name="Nature">
        <title>Light stimulates growth of proteorhodopsin-containing marine Flavobacteria.</title>
        <authorList>
            <person name="Gomez-Consarnau L."/>
            <person name="Gonzalez J.M."/>
            <person name="Coll-Llado M."/>
            <person name="Gourdon P."/>
            <person name="Pascher T."/>
            <person name="Neutze R."/>
            <person name="Pedros-Alio C."/>
            <person name="Pinhassi J."/>
        </authorList>
    </citation>
    <scope>NUCLEOTIDE SEQUENCE [LARGE SCALE GENOMIC DNA]</scope>
    <source>
        <strain evidence="5 6">MED217</strain>
    </source>
</reference>
<dbReference type="RefSeq" id="WP_009779334.1">
    <property type="nucleotide sequence ID" value="NZ_CH672395.1"/>
</dbReference>
<gene>
    <name evidence="5" type="ORF">MED217_04732</name>
</gene>
<feature type="domain" description="Bacterial Ig-like" evidence="3">
    <location>
        <begin position="2835"/>
        <end position="2916"/>
    </location>
</feature>
<feature type="domain" description="Bacterial Ig-like" evidence="3">
    <location>
        <begin position="2455"/>
        <end position="2538"/>
    </location>
</feature>
<feature type="domain" description="Bacterial Ig-like" evidence="3">
    <location>
        <begin position="683"/>
        <end position="767"/>
    </location>
</feature>
<feature type="domain" description="Bacterial Ig-like" evidence="3">
    <location>
        <begin position="3023"/>
        <end position="3106"/>
    </location>
</feature>
<dbReference type="Pfam" id="PF19077">
    <property type="entry name" value="Big_13"/>
    <property type="match status" value="21"/>
</dbReference>
<dbReference type="NCBIfam" id="NF012196">
    <property type="entry name" value="Ig_like_ice"/>
    <property type="match status" value="2"/>
</dbReference>
<feature type="domain" description="Bacterial Ig-like" evidence="3">
    <location>
        <begin position="1059"/>
        <end position="1139"/>
    </location>
</feature>
<dbReference type="InterPro" id="IPR044016">
    <property type="entry name" value="Big_13"/>
</dbReference>
<name>A3XJG3_LEEBM</name>
<sequence length="3863" mass="398478">MVNFTFRNFFFKTVLCFLFLFSVGQKLYAQTQTFATELVDVDPDYVTNASFAVDGDLNTTAELDASSGIVAGIGAYDSFIEIGYAAPVPANTTTFVRIDTEDELLRVLLGGGLGNLLGDVLGVVLVGNQEFTIEARSGSTTVLSADSSDPNTFDSARVRVVTDADGAMYIAMTPDQSYSSIYITNSIGSLLGLGNTRTLNVRGAFYTTGSAVCNDANYTSFDGDGLSLDLLTIGGAGVTNPENAIDNDPNSFSELSLGILDVTASIEQLIYFDTPSQPTEDFKIGLSVDPTLLALGVVNNITFEAYNGPTLVSSSSLSSLLNLDLLGLLQGGAVVQVPFDVAGPADRIVVRYTSLLGVNVLQKLDLYDVAITPAIPVIDPASEDIEVCAGDSASLVATTASSGAELRWYDSASGGSLLATTASGEAFTTPTLTEDTTFYVASFLAGCTEESARVAVEVTVNPLPESGDITVLGFDAPICIPEILNIVPTTTINGDFNYYLDANGTLPITDGLVEDGITYSINADGELEVEGLTEADSPFRVYVSVVDAVTGCENAPGDLQVVDITLDGGPEPTITLDPVTADNIINAAEAGTTIAVSGSVGGDAEAGDPVVVTVNTFTYNTTVAGDLSFSVDVAGAQLVADDDLSVDASVTAQNLLLCETTVATTQAYTIDLDDPTLPTVDFQITNTDTPTITGTADSVDELTVSVDGITYSEGDGNLIDNGDDTWTLIIPGANALDDGVYDVIATATDAAGNSSSDATTDELTVDTTAPTIPTVNTQETSDTTPTVTGTADSEDTIVVTLNGETYSEGDGDLTDNGNDTWTLDVPAGNELADGTYDVAITATDAAGNSSSDVTVDELVINTTLPTQPTVVSQVTSDQTPTITGTADSADDLTVTVNGVVYAETGAYLTDNGDNTWTLVIPVALAEGVYDVTATATQGIQSATDPTNGELPIDITAPAIPTVDFLTTNDNTPTITGTADSSADLVVTVNGVNYPESGTDLTDNGDGTWSLNISVILADGIYDVVATSTDAAGNSSVDATVDELIIDTVLPTTPTVDFLTTNDNTPTITGTADSVDDLVVTVDGVAYPESGSDLTDNGDDTWTLVIPSPLVEGTYDVVAAATDAVGNSNVDATTDELTIDLTDPTVPTVDFLTTNDNTPIITGTADSIDDLVVIVDGITYPESGSDLTDNGNNTWTLVIPSALADGTYDVQATATDAAGNSSVDTTTDELTIDTSAPTVPTVDLLSTSDTTPRLTGTADSVDDLTVAVDGVIYTEGDGDLTDNGDNTWTLDIPVALAEGTYDVVATATNTLGTSSVDATTDELTIDLMICNSPSFTTTSVSGLGLLGAGVTNPDNAIDGDVNTFSQLTLGVVSVAASVEQEVYFDAATQATEDFKVSLSIDPNLLAVGVANNITFEAYNGTTLVSSSTLSSLLSLDLLGLLEDGDIAAIPFDVAGPADRVVVRLNALLGVSLVQSLDFHDIAITSSLPVIDPASEDIEVCAGDSASLVATTASSGAELRWYDSASGGSLLATTASGEAFTTPTLTEDTTFYVASFLAGCIEESARVAVEVTVNPLPESGDITVLGFDAPICIPEILNIVPTTTINGDFNYYLDANGTLPITDGLVEDGITYSINADGELEVEGLTEADSPFRVYVSVVDAVTGCENAPGDLQVVDITLDGGPEPTITLDPVTADNIINAAEAGTTIAVSGSVGGDAEAGDPVVITVNTFTYNTTVAGDLSFSVDVAGAQLVADDDLSVDASVTAQNVLLCEATVATTQAYTIDLDDPTLPTVDFQITNTDTPTITGTADSVDELTVSVDGITYSEGDGNLIDNGDDTWTLIIPGANALDDGVYDVMATATDAAGNSSSDATTDELTVDTTAPTIPTVNTQETSDTTPTVTGTADSEDTIVVTLNGETYSEGDGDLTDNGNDTWTLNVPAGNELADGTYDVAITATDAAGNSSSDVTVDELVINTTLPTQPTVVSQVTSDQTPTITGTADSADDLTVTVNGVVYAETGAYLTDNGDNTWTLVIPVALAEGVYDVTATATQGIQSATDPTNGELTIDITAPAIPTVDFLTTNDNTPTITGTADSSADLVVTVNGVNYPESGTDLTDNGDGTWSLNIPVILADGTYDVVATSTDAAGNSSVDATVDELIIDTVLPTLPTVDFLTTNDNTPTITGTADSVDDLVVVVNGVTYNEGGGILLDNGDDTWSLTIPDVNILSDGIYDVAAISTDAAGNNSMDATVDELTIDTTDPTLPTVDFLTTNDNTPAITGTADSVDDLVVVVNGVTYTEGDGNLVDNGDDTWSLTILDANALPDGTYDVMATATDAAGNSSSDATVDELTIDTVAPTLPTVDFLTTNDNTPTITGTADSVDDLVVVVNGVTYIEGDGDLTDNGDDTWSLTIPDANALPDGIYDVMATATDVAGNSSVDATVDELTIDTVAPTLPTVDPLTTNDTTPTITGTADTDDNLVVVVNGVTYVEGDGSLIDNGDDTWSLTIPEINALPDGTYDVIAVATDIAGNSSSDATVDELTIDTVAPTLPTVDFLTTNDNTPTITGTADSVDNLVVVVNGVTYVEGDGNLIDNGDDTWTLTIPDVNALPDGTYDVLATATDAAGNSSVDATVDELTIDTVVPTLPTVDFLTTNDNTPTITGTADSVDDLVVTVNGITYTEGDGNLFDNGDDTWTLTIPDANALPDGTFDVMTTATDAAGNSSNDATVDELTIDTVAPTLPTVDFLTTNDNTPTITGTADSVDDLVVVVNGVTYTEGDGNLVDNGDDTWSLTIPDANVLPDGTYDVMATATDAAGNNSSDATVDELTIDRVAPTLPTVDFLTTNDNTPTITGTADSVDDLVVTVNGVDYAETGTDLIDNGDDTWSLNIPFVLPDGIYDVMAVATDAAGNSSMDATIDELTIDTTDPILPTVDFLTTNDNTPTITGTADSVDNLVVVVNEVTYVEGNGSLIDNGDDTWSLTIPDANALPDGTYDVMAVATDIADNSSSDATVDELTIDTVAPTLPTVDFLTTNDNTPTITGTADSVDDLAVSVNGVTYAEGDGNLVDNGDDTWSLTIPDANELPDGIYDVMVTSTDAAGNSSMDATVDELIIDTVVPILPTVDFLTTNDNTPTITGTADSVDDLVVVVNGVTYTEGDGNLVDNGDDTWSLTIPDANALPDGTYDVMATASDAAGNSSSDATVDELTIDTVAPTLPTVDFLTTNDNTPTITGTADSVDDLVVVVNGVTYTEGDGNLVDNGDDTWSLTIPDANALPDGIYDVMATATDAFGTSSMDVTVDELTIDTIVPTLPTVDPLTTNDTTPTITGTADSVDDLVVVVNGVTYTEGDGNLVDNGDDTWSLTIPDANALPDGTYDVMATATDAAGNVNMDATIDELTIDSTAPGIPTVNSQTTADVTPEITGTADSSGNLTVSVNGVTYTEGDGNLTDNGDDTWILSIPLGNEIEEGVYDVVATNTDALGNSATDATVDELTIDLGVPTGNQNQTFCASDQPTVGDLVLDQDTIVWYASETGGTPLADSTVLSNNTTYYAALVVDGVIGMTRLAVTVLLTDPISATIDASAAVACLGAEITYTTQPGMSNYMWMITPGGSIVSGGGLDDNFITVVWDLPGDNTVDVSFDSSLSCIVDNTASLDVVAEACSDLTISKTVNNLVPAIGEQITYMIEVTNTGQTTLTSVQVSEVLPSGLEFDSFTAPVGTYNPLTGIWILPELAANSSATLTITVTVLETGNYRNVAEIITSNPVDSNSDNNSDEVEIDPDCLMVFNEFSPNGDGMNDLFTVRCIDKYPNNVVNIYNRVGQLVFTANGYNNTWNGVSNVANSINKSSGLPAGTYYYAIELGDGDRTLTGWVYIAR</sequence>
<dbReference type="Proteomes" id="UP000001601">
    <property type="component" value="Unassembled WGS sequence"/>
</dbReference>
<dbReference type="eggNOG" id="COG2911">
    <property type="taxonomic scope" value="Bacteria"/>
</dbReference>
<dbReference type="eggNOG" id="COG1361">
    <property type="taxonomic scope" value="Bacteria"/>
</dbReference>
<dbReference type="InterPro" id="IPR013783">
    <property type="entry name" value="Ig-like_fold"/>
</dbReference>